<dbReference type="Proteomes" id="UP001597427">
    <property type="component" value="Unassembled WGS sequence"/>
</dbReference>
<evidence type="ECO:0000256" key="2">
    <source>
        <dbReference type="ARBA" id="ARBA00022741"/>
    </source>
</evidence>
<evidence type="ECO:0000256" key="7">
    <source>
        <dbReference type="ARBA" id="ARBA00022840"/>
    </source>
</evidence>
<protein>
    <submittedName>
        <fullName evidence="12">PD-(D/E)XK nuclease family protein</fullName>
    </submittedName>
</protein>
<name>A0ABW5THK8_9ENTE</name>
<proteinExistence type="predicted"/>
<evidence type="ECO:0000259" key="11">
    <source>
        <dbReference type="Pfam" id="PF21445"/>
    </source>
</evidence>
<keyword evidence="1" id="KW-0540">Nuclease</keyword>
<reference evidence="13" key="1">
    <citation type="journal article" date="2019" name="Int. J. Syst. Evol. Microbiol.">
        <title>The Global Catalogue of Microorganisms (GCM) 10K type strain sequencing project: providing services to taxonomists for standard genome sequencing and annotation.</title>
        <authorList>
            <consortium name="The Broad Institute Genomics Platform"/>
            <consortium name="The Broad Institute Genome Sequencing Center for Infectious Disease"/>
            <person name="Wu L."/>
            <person name="Ma J."/>
        </authorList>
    </citation>
    <scope>NUCLEOTIDE SEQUENCE [LARGE SCALE GENOMIC DNA]</scope>
    <source>
        <strain evidence="13">TISTR 932</strain>
    </source>
</reference>
<evidence type="ECO:0000256" key="5">
    <source>
        <dbReference type="ARBA" id="ARBA00022806"/>
    </source>
</evidence>
<evidence type="ECO:0000256" key="6">
    <source>
        <dbReference type="ARBA" id="ARBA00022839"/>
    </source>
</evidence>
<organism evidence="12 13">
    <name type="scientific">Enterococcus camelliae</name>
    <dbReference type="NCBI Taxonomy" id="453959"/>
    <lineage>
        <taxon>Bacteria</taxon>
        <taxon>Bacillati</taxon>
        <taxon>Bacillota</taxon>
        <taxon>Bacilli</taxon>
        <taxon>Lactobacillales</taxon>
        <taxon>Enterococcaceae</taxon>
        <taxon>Enterococcus</taxon>
    </lineage>
</organism>
<feature type="domain" description="PD-(D/E)XK endonuclease-like" evidence="10">
    <location>
        <begin position="810"/>
        <end position="1155"/>
    </location>
</feature>
<keyword evidence="9" id="KW-0234">DNA repair</keyword>
<evidence type="ECO:0000256" key="8">
    <source>
        <dbReference type="ARBA" id="ARBA00023125"/>
    </source>
</evidence>
<evidence type="ECO:0000256" key="9">
    <source>
        <dbReference type="ARBA" id="ARBA00023204"/>
    </source>
</evidence>
<dbReference type="InterPro" id="IPR049035">
    <property type="entry name" value="ADDB_N"/>
</dbReference>
<keyword evidence="5" id="KW-0347">Helicase</keyword>
<gene>
    <name evidence="12" type="ORF">ACFSR0_04180</name>
</gene>
<dbReference type="InterPro" id="IPR038726">
    <property type="entry name" value="PDDEXK_AddAB-type"/>
</dbReference>
<dbReference type="SUPFAM" id="SSF52540">
    <property type="entry name" value="P-loop containing nucleoside triphosphate hydrolases"/>
    <property type="match status" value="1"/>
</dbReference>
<sequence length="1189" mass="138315">MSLQFLLGTGSVDHQREYITFAREWLAQGPDYQVFFLVPNYNKFEREMTLLHELKEDKSSQSFSSIRAQVFSFQRLAWYYLQKNEMYQTSNRVTEAGANMIMQKVLIDHEAELQLFRGEKEKFGFVQQLVALYLEFQQGGVSLDKFAELVQRDEKEDSVLEMDEKMEELYRLFSWYEQALLHQEVSIAQPLLDLTSSLATLKEQQTVPLSKTLYLVTGFSTFKPDERELLCLLMKLGQVKIDLLMENPKDNESPLDLFYDAQRTYQFFLTYAKDQAISIYFDHKIATSPEKLTSRSTVEQFFRETQNGKPFNGQAKVDDYLKIWQTDSIQEEIQQTALEIRRLVAGETALGNAITYKDIQIFLAEEEKYNPFLPTIFSEYGVPFYLNEKRKMVQHPLVQFLEILIDLDRYYYRLTDIIRLFRTELYIPHYLREAYSDYDTQQTVFQQLIDITENIALAQNFHGKRWIAAKDWQVYAFDAEQETPVETIRLSKMTNQLRNAFRKEIHTFLIKIKQSENYVEATKTLYTFLQKIGVDKQILAWRNQAILMGELDQAKNHEQTWTTLMATLDEFVQLFGEAPFDWSLYTNLLIQSLTNVTFGKIPTSIDQVQVNRTDLARPGQAKVVFVLGATETALPRKHENQTLLDSSEREWLNAQFANERLLDPVKENLRKEPHIGYSLLLSGLKRTYISYPGSSETEQSVKPSPYVTRFIDRQLVSLTKKQPLRKSSLPSEVVGTYRGVIRQISQIERQCKQEKEPLPIVWRQLKKKIFGSPLHDLAEKVFSSSDYQNIPTSLSIEQATKLYGSSLYSSVSRLETFYQCEYRYFVQYGLRLKEREIYGLTPAITGEFFHDALDRFLSIIIREKLSLSQLTEEARQAFVEEVLKSIFGDARYQILASSSRMMFLYHQLSQTIQRVSWAIQEQAKRTQFTPAQTEVLFGQIAAKKGISGLDLPLSNGGQLHVRGKIDRIDHVQVNKQSYIGVVDYKSSKHDFSITDAYYGLAMQLLTYLDVALMDAAELIGEKTAKPAGAFYLQVQDPILKEEENLEQQRLKEYKYTGIFMNDASLYKAYDQTLEKSESSDVFPVRMDKDEHYQMLSQRKEKFYTEEELTILLQHNRQKMKNSAEKLLHGSISLNPTLKVSKQERACQHCPFRSICSFDAMLPENNYHKIESLSKSTAIQKMEESQSEHS</sequence>
<dbReference type="PANTHER" id="PTHR30591">
    <property type="entry name" value="RECBCD ENZYME SUBUNIT RECC"/>
    <property type="match status" value="1"/>
</dbReference>
<evidence type="ECO:0000313" key="12">
    <source>
        <dbReference type="EMBL" id="MFD2728626.1"/>
    </source>
</evidence>
<dbReference type="EMBL" id="JBHUMO010000027">
    <property type="protein sequence ID" value="MFD2728626.1"/>
    <property type="molecule type" value="Genomic_DNA"/>
</dbReference>
<keyword evidence="4" id="KW-0378">Hydrolase</keyword>
<dbReference type="PANTHER" id="PTHR30591:SF1">
    <property type="entry name" value="RECBCD ENZYME SUBUNIT RECC"/>
    <property type="match status" value="1"/>
</dbReference>
<dbReference type="InterPro" id="IPR011604">
    <property type="entry name" value="PDDEXK-like_dom_sf"/>
</dbReference>
<keyword evidence="8" id="KW-0238">DNA-binding</keyword>
<keyword evidence="3" id="KW-0227">DNA damage</keyword>
<dbReference type="Gene3D" id="3.90.320.10">
    <property type="match status" value="1"/>
</dbReference>
<feature type="domain" description="ATP-dependent helicase/deoxyribonuclease subunit B N-terminal" evidence="11">
    <location>
        <begin position="5"/>
        <end position="282"/>
    </location>
</feature>
<keyword evidence="2" id="KW-0547">Nucleotide-binding</keyword>
<evidence type="ECO:0000256" key="1">
    <source>
        <dbReference type="ARBA" id="ARBA00022722"/>
    </source>
</evidence>
<dbReference type="Pfam" id="PF21445">
    <property type="entry name" value="ADDB_N"/>
    <property type="match status" value="1"/>
</dbReference>
<dbReference type="Pfam" id="PF12705">
    <property type="entry name" value="PDDEXK_1"/>
    <property type="match status" value="1"/>
</dbReference>
<accession>A0ABW5THK8</accession>
<dbReference type="Gene3D" id="3.40.50.300">
    <property type="entry name" value="P-loop containing nucleotide triphosphate hydrolases"/>
    <property type="match status" value="4"/>
</dbReference>
<dbReference type="InterPro" id="IPR027417">
    <property type="entry name" value="P-loop_NTPase"/>
</dbReference>
<dbReference type="RefSeq" id="WP_379980209.1">
    <property type="nucleotide sequence ID" value="NZ_JBHUMO010000027.1"/>
</dbReference>
<evidence type="ECO:0000259" key="10">
    <source>
        <dbReference type="Pfam" id="PF12705"/>
    </source>
</evidence>
<evidence type="ECO:0000313" key="13">
    <source>
        <dbReference type="Proteomes" id="UP001597427"/>
    </source>
</evidence>
<comment type="caution">
    <text evidence="12">The sequence shown here is derived from an EMBL/GenBank/DDBJ whole genome shotgun (WGS) entry which is preliminary data.</text>
</comment>
<keyword evidence="13" id="KW-1185">Reference proteome</keyword>
<evidence type="ECO:0000256" key="3">
    <source>
        <dbReference type="ARBA" id="ARBA00022763"/>
    </source>
</evidence>
<evidence type="ECO:0000256" key="4">
    <source>
        <dbReference type="ARBA" id="ARBA00022801"/>
    </source>
</evidence>
<keyword evidence="7" id="KW-0067">ATP-binding</keyword>
<keyword evidence="6" id="KW-0269">Exonuclease</keyword>